<dbReference type="EMBL" id="WUAV01000006">
    <property type="protein sequence ID" value="KAF1749455.1"/>
    <property type="molecule type" value="Genomic_DNA"/>
</dbReference>
<accession>A0A6A5G418</accession>
<protein>
    <submittedName>
        <fullName evidence="2">Uncharacterized protein</fullName>
    </submittedName>
</protein>
<comment type="caution">
    <text evidence="2">The sequence shown here is derived from an EMBL/GenBank/DDBJ whole genome shotgun (WGS) entry which is preliminary data.</text>
</comment>
<feature type="region of interest" description="Disordered" evidence="1">
    <location>
        <begin position="43"/>
        <end position="137"/>
    </location>
</feature>
<dbReference type="Proteomes" id="UP000483820">
    <property type="component" value="Chromosome X"/>
</dbReference>
<organism evidence="2 3">
    <name type="scientific">Caenorhabditis remanei</name>
    <name type="common">Caenorhabditis vulgaris</name>
    <dbReference type="NCBI Taxonomy" id="31234"/>
    <lineage>
        <taxon>Eukaryota</taxon>
        <taxon>Metazoa</taxon>
        <taxon>Ecdysozoa</taxon>
        <taxon>Nematoda</taxon>
        <taxon>Chromadorea</taxon>
        <taxon>Rhabditida</taxon>
        <taxon>Rhabditina</taxon>
        <taxon>Rhabditomorpha</taxon>
        <taxon>Rhabditoidea</taxon>
        <taxon>Rhabditidae</taxon>
        <taxon>Peloderinae</taxon>
        <taxon>Caenorhabditis</taxon>
    </lineage>
</organism>
<gene>
    <name evidence="2" type="ORF">GCK72_025923</name>
</gene>
<dbReference type="CTD" id="78777972"/>
<evidence type="ECO:0000256" key="1">
    <source>
        <dbReference type="SAM" id="MobiDB-lite"/>
    </source>
</evidence>
<evidence type="ECO:0000313" key="3">
    <source>
        <dbReference type="Proteomes" id="UP000483820"/>
    </source>
</evidence>
<feature type="region of interest" description="Disordered" evidence="1">
    <location>
        <begin position="184"/>
        <end position="208"/>
    </location>
</feature>
<feature type="compositionally biased region" description="Polar residues" evidence="1">
    <location>
        <begin position="184"/>
        <end position="193"/>
    </location>
</feature>
<evidence type="ECO:0000313" key="2">
    <source>
        <dbReference type="EMBL" id="KAF1749455.1"/>
    </source>
</evidence>
<sequence>MTMKMTESKTNLRSPFLQCQNLSSPFQPKFPSFHCLSGKLTELKSKIGPPTEKTVLRTPSAASTRAKLAATENQAPTSTSKPSPFAPAIAPLRDGVQPPTPSAAPPRPPPVKQNSVQKPPEPKRFVGAPPKTLPSEGVHKLDGIEFLAKESDDGQLPTTSSGCPKALQRAYGSKSGTTICAISSPNVPSTSNAVPPPQEEANREEIVTSKEETGWRRYSRRINLPRLGQEVNQL</sequence>
<dbReference type="GeneID" id="78777972"/>
<dbReference type="RefSeq" id="XP_053580121.1">
    <property type="nucleotide sequence ID" value="XM_053736555.1"/>
</dbReference>
<name>A0A6A5G418_CAERE</name>
<proteinExistence type="predicted"/>
<feature type="compositionally biased region" description="Pro residues" evidence="1">
    <location>
        <begin position="98"/>
        <end position="111"/>
    </location>
</feature>
<reference evidence="2 3" key="1">
    <citation type="submission" date="2019-12" db="EMBL/GenBank/DDBJ databases">
        <title>Chromosome-level assembly of the Caenorhabditis remanei genome.</title>
        <authorList>
            <person name="Teterina A.A."/>
            <person name="Willis J.H."/>
            <person name="Phillips P.C."/>
        </authorList>
    </citation>
    <scope>NUCLEOTIDE SEQUENCE [LARGE SCALE GENOMIC DNA]</scope>
    <source>
        <strain evidence="2 3">PX506</strain>
        <tissue evidence="2">Whole organism</tissue>
    </source>
</reference>
<feature type="compositionally biased region" description="Polar residues" evidence="1">
    <location>
        <begin position="71"/>
        <end position="82"/>
    </location>
</feature>
<dbReference type="KEGG" id="crq:GCK72_025923"/>
<dbReference type="AlphaFoldDB" id="A0A6A5G418"/>